<dbReference type="OMA" id="ISMGMND"/>
<dbReference type="EMBL" id="HE573024">
    <property type="protein sequence ID" value="CCC49792.1"/>
    <property type="molecule type" value="Genomic_DNA"/>
</dbReference>
<dbReference type="VEuPathDB" id="TriTrypDB:TvY486_0804000"/>
<reference evidence="2" key="1">
    <citation type="journal article" date="2012" name="Proc. Natl. Acad. Sci. U.S.A.">
        <title>Antigenic diversity is generated by distinct evolutionary mechanisms in African trypanosome species.</title>
        <authorList>
            <person name="Jackson A.P."/>
            <person name="Berry A."/>
            <person name="Aslett M."/>
            <person name="Allison H.C."/>
            <person name="Burton P."/>
            <person name="Vavrova-Anderson J."/>
            <person name="Brown R."/>
            <person name="Browne H."/>
            <person name="Corton N."/>
            <person name="Hauser H."/>
            <person name="Gamble J."/>
            <person name="Gilderthorp R."/>
            <person name="Marcello L."/>
            <person name="McQuillan J."/>
            <person name="Otto T.D."/>
            <person name="Quail M.A."/>
            <person name="Sanders M.J."/>
            <person name="van Tonder A."/>
            <person name="Ginger M.L."/>
            <person name="Field M.C."/>
            <person name="Barry J.D."/>
            <person name="Hertz-Fowler C."/>
            <person name="Berriman M."/>
        </authorList>
    </citation>
    <scope>NUCLEOTIDE SEQUENCE</scope>
    <source>
        <strain evidence="2">Y486</strain>
    </source>
</reference>
<keyword evidence="1" id="KW-0472">Membrane</keyword>
<dbReference type="AlphaFoldDB" id="G0U137"/>
<evidence type="ECO:0000313" key="2">
    <source>
        <dbReference type="EMBL" id="CCC49792.1"/>
    </source>
</evidence>
<organism evidence="2">
    <name type="scientific">Trypanosoma vivax (strain Y486)</name>
    <dbReference type="NCBI Taxonomy" id="1055687"/>
    <lineage>
        <taxon>Eukaryota</taxon>
        <taxon>Discoba</taxon>
        <taxon>Euglenozoa</taxon>
        <taxon>Kinetoplastea</taxon>
        <taxon>Metakinetoplastina</taxon>
        <taxon>Trypanosomatida</taxon>
        <taxon>Trypanosomatidae</taxon>
        <taxon>Trypanosoma</taxon>
        <taxon>Duttonella</taxon>
    </lineage>
</organism>
<evidence type="ECO:0000256" key="1">
    <source>
        <dbReference type="SAM" id="Phobius"/>
    </source>
</evidence>
<feature type="transmembrane region" description="Helical" evidence="1">
    <location>
        <begin position="90"/>
        <end position="109"/>
    </location>
</feature>
<proteinExistence type="predicted"/>
<feature type="transmembrane region" description="Helical" evidence="1">
    <location>
        <begin position="20"/>
        <end position="44"/>
    </location>
</feature>
<protein>
    <submittedName>
        <fullName evidence="2">Uncharacterized protein</fullName>
    </submittedName>
</protein>
<sequence>MDTIVQKFLRQNILISALHVVNIISFGLTGVLSVVLIVTWLVSIATEGSGLVLRHVVGISSVIVLSLTSVSSFFLHSKGPNTVTFYSHEILSVLGLMVMGLAMGMNSLVMTVCKSESQTAGIDCTLHVVEFGSQVAACSMLLLNFLCSQQRILCSLDRSVFQGTMGGRGCVAEL</sequence>
<keyword evidence="1" id="KW-1133">Transmembrane helix</keyword>
<feature type="transmembrane region" description="Helical" evidence="1">
    <location>
        <begin position="56"/>
        <end position="75"/>
    </location>
</feature>
<accession>G0U137</accession>
<gene>
    <name evidence="2" type="ORF">TVY486_0804000</name>
</gene>
<keyword evidence="1" id="KW-0812">Transmembrane</keyword>
<name>G0U137_TRYVY</name>